<dbReference type="AlphaFoldDB" id="A0A1B0EZF0"/>
<accession>A0A1B0EZF0</accession>
<feature type="domain" description="PDZ" evidence="2">
    <location>
        <begin position="286"/>
        <end position="365"/>
    </location>
</feature>
<dbReference type="PANTHER" id="PTHR19964:SF95">
    <property type="entry name" value="ARC, ISOFORM A"/>
    <property type="match status" value="1"/>
</dbReference>
<dbReference type="Pfam" id="PF00595">
    <property type="entry name" value="PDZ"/>
    <property type="match status" value="2"/>
</dbReference>
<dbReference type="InterPro" id="IPR036034">
    <property type="entry name" value="PDZ_sf"/>
</dbReference>
<dbReference type="SMART" id="SM00228">
    <property type="entry name" value="PDZ"/>
    <property type="match status" value="2"/>
</dbReference>
<evidence type="ECO:0000313" key="3">
    <source>
        <dbReference type="EnsemblMetazoa" id="PPAI009772-PA"/>
    </source>
</evidence>
<feature type="region of interest" description="Disordered" evidence="1">
    <location>
        <begin position="154"/>
        <end position="180"/>
    </location>
</feature>
<feature type="region of interest" description="Disordered" evidence="1">
    <location>
        <begin position="463"/>
        <end position="485"/>
    </location>
</feature>
<dbReference type="InterPro" id="IPR001478">
    <property type="entry name" value="PDZ"/>
</dbReference>
<protein>
    <recommendedName>
        <fullName evidence="2">PDZ domain-containing protein</fullName>
    </recommendedName>
</protein>
<dbReference type="VEuPathDB" id="VectorBase:PPAI009772"/>
<dbReference type="PANTHER" id="PTHR19964">
    <property type="entry name" value="MULTIPLE PDZ DOMAIN PROTEIN"/>
    <property type="match status" value="1"/>
</dbReference>
<dbReference type="EnsemblMetazoa" id="PPAI009772-RA">
    <property type="protein sequence ID" value="PPAI009772-PA"/>
    <property type="gene ID" value="PPAI009772"/>
</dbReference>
<proteinExistence type="predicted"/>
<dbReference type="InterPro" id="IPR051342">
    <property type="entry name" value="PDZ_scaffold"/>
</dbReference>
<dbReference type="PROSITE" id="PS50106">
    <property type="entry name" value="PDZ"/>
    <property type="match status" value="2"/>
</dbReference>
<evidence type="ECO:0000256" key="1">
    <source>
        <dbReference type="SAM" id="MobiDB-lite"/>
    </source>
</evidence>
<feature type="compositionally biased region" description="Acidic residues" evidence="1">
    <location>
        <begin position="159"/>
        <end position="170"/>
    </location>
</feature>
<feature type="compositionally biased region" description="Polar residues" evidence="1">
    <location>
        <begin position="463"/>
        <end position="476"/>
    </location>
</feature>
<dbReference type="CDD" id="cd06759">
    <property type="entry name" value="PDZ3_PDZD2-PDZ1_hPro-IL-16-like"/>
    <property type="match status" value="1"/>
</dbReference>
<reference evidence="3" key="1">
    <citation type="submission" date="2022-08" db="UniProtKB">
        <authorList>
            <consortium name="EnsemblMetazoa"/>
        </authorList>
    </citation>
    <scope>IDENTIFICATION</scope>
    <source>
        <strain evidence="3">Israel</strain>
    </source>
</reference>
<dbReference type="SUPFAM" id="SSF50156">
    <property type="entry name" value="PDZ domain-like"/>
    <property type="match status" value="2"/>
</dbReference>
<keyword evidence="4" id="KW-1185">Reference proteome</keyword>
<organism evidence="3 4">
    <name type="scientific">Phlebotomus papatasi</name>
    <name type="common">Sandfly</name>
    <dbReference type="NCBI Taxonomy" id="29031"/>
    <lineage>
        <taxon>Eukaryota</taxon>
        <taxon>Metazoa</taxon>
        <taxon>Ecdysozoa</taxon>
        <taxon>Arthropoda</taxon>
        <taxon>Hexapoda</taxon>
        <taxon>Insecta</taxon>
        <taxon>Pterygota</taxon>
        <taxon>Neoptera</taxon>
        <taxon>Endopterygota</taxon>
        <taxon>Diptera</taxon>
        <taxon>Nematocera</taxon>
        <taxon>Psychodoidea</taxon>
        <taxon>Psychodidae</taxon>
        <taxon>Phlebotomus</taxon>
        <taxon>Phlebotomus</taxon>
    </lineage>
</organism>
<dbReference type="EMBL" id="AJVK01007254">
    <property type="status" value="NOT_ANNOTATED_CDS"/>
    <property type="molecule type" value="Genomic_DNA"/>
</dbReference>
<dbReference type="Gene3D" id="2.30.42.10">
    <property type="match status" value="2"/>
</dbReference>
<dbReference type="Proteomes" id="UP000092462">
    <property type="component" value="Unassembled WGS sequence"/>
</dbReference>
<dbReference type="VEuPathDB" id="VectorBase:PPAPM1_001888"/>
<sequence length="637" mass="70652">MKKGRLSDRCIILSWKIVETTSNGRLMGRFISPNRLKNKHVQQGGQGSGRRMVGPSKRNEMTFREKRNPLPSTRLSCYTPATAQNHCKSIDDFIFLNVDDSVSTSSGSEYSGEMSAIIGSYRADDGDDKSTTNTHHQLTVARRSQFVAKNFKSKSTENVFDDPAPDDEVPDCLGGKRSDQNGAQKVFTRFYPNRLEDEVENASNRRSLSYGHLPEIDEFLCYQSLNSDAISGFGERKKTPIDQDDCDSGILVNEGQSSIVSEVEESPEPPKLPVRMQLEEKRHFKYVKLDVDPSAVAQRNGFGILISQISPETPTNINRYRIRHIMRGSVADCDGNLRVGDELINILGYRLHNLSFNQVQELLDSPFRRPSRNTQIDLVICRQETSDRDAQLKMRGRKISLDSQLDDKSNTDDYTSRAIRIDGLAHLHVNKSAPMKRRAQQFQKNVTPYSSMSSNRVIRRSLSGSNQGSQVVSEPQVSPEAVPKAQVNVQRSSLAKSAMNLCDDLDDSKDKIGSESSTLPASGNNFCTLPRRPRSGVLSFHTVSFVKGPGKKSLGFTIVGGSDSPKGKLGIFIKSILPSGQAADCGSLKAGDEILMVNGQVCHDLSHEEAVKMFKSVKQGAIVLNICRRNKLTKDQS</sequence>
<name>A0A1B0EZF0_PHLPP</name>
<evidence type="ECO:0000259" key="2">
    <source>
        <dbReference type="PROSITE" id="PS50106"/>
    </source>
</evidence>
<feature type="domain" description="PDZ" evidence="2">
    <location>
        <begin position="542"/>
        <end position="616"/>
    </location>
</feature>
<evidence type="ECO:0000313" key="4">
    <source>
        <dbReference type="Proteomes" id="UP000092462"/>
    </source>
</evidence>